<feature type="domain" description="DUF4219" evidence="1">
    <location>
        <begin position="18"/>
        <end position="41"/>
    </location>
</feature>
<name>A0AAV5LC69_9ROSI</name>
<gene>
    <name evidence="2" type="ORF">SLEP1_g43192</name>
</gene>
<keyword evidence="3" id="KW-1185">Reference proteome</keyword>
<proteinExistence type="predicted"/>
<evidence type="ECO:0000313" key="3">
    <source>
        <dbReference type="Proteomes" id="UP001054252"/>
    </source>
</evidence>
<dbReference type="Pfam" id="PF13961">
    <property type="entry name" value="DUF4219"/>
    <property type="match status" value="1"/>
</dbReference>
<comment type="caution">
    <text evidence="2">The sequence shown here is derived from an EMBL/GenBank/DDBJ whole genome shotgun (WGS) entry which is preliminary data.</text>
</comment>
<dbReference type="AlphaFoldDB" id="A0AAV5LC69"/>
<organism evidence="2 3">
    <name type="scientific">Rubroshorea leprosula</name>
    <dbReference type="NCBI Taxonomy" id="152421"/>
    <lineage>
        <taxon>Eukaryota</taxon>
        <taxon>Viridiplantae</taxon>
        <taxon>Streptophyta</taxon>
        <taxon>Embryophyta</taxon>
        <taxon>Tracheophyta</taxon>
        <taxon>Spermatophyta</taxon>
        <taxon>Magnoliopsida</taxon>
        <taxon>eudicotyledons</taxon>
        <taxon>Gunneridae</taxon>
        <taxon>Pentapetalae</taxon>
        <taxon>rosids</taxon>
        <taxon>malvids</taxon>
        <taxon>Malvales</taxon>
        <taxon>Dipterocarpaceae</taxon>
        <taxon>Rubroshorea</taxon>
    </lineage>
</organism>
<dbReference type="InterPro" id="IPR025314">
    <property type="entry name" value="DUF4219"/>
</dbReference>
<evidence type="ECO:0000313" key="2">
    <source>
        <dbReference type="EMBL" id="GKV34850.1"/>
    </source>
</evidence>
<accession>A0AAV5LC69</accession>
<sequence length="134" mass="15215">MEIATLPPSTIVPEVLKKDNYERWSILIKHYLVAQDVWDVVDPNQRTEEMNERVRIKKNALALHAIKISCGAKAFDLIKDIQSAGDAWQALLDMSNVSDIPRRPEFVPPHMPTHEDEGFISSLSIFLAKIHLSV</sequence>
<evidence type="ECO:0000259" key="1">
    <source>
        <dbReference type="Pfam" id="PF13961"/>
    </source>
</evidence>
<protein>
    <recommendedName>
        <fullName evidence="1">DUF4219 domain-containing protein</fullName>
    </recommendedName>
</protein>
<reference evidence="2 3" key="1">
    <citation type="journal article" date="2021" name="Commun. Biol.">
        <title>The genome of Shorea leprosula (Dipterocarpaceae) highlights the ecological relevance of drought in aseasonal tropical rainforests.</title>
        <authorList>
            <person name="Ng K.K.S."/>
            <person name="Kobayashi M.J."/>
            <person name="Fawcett J.A."/>
            <person name="Hatakeyama M."/>
            <person name="Paape T."/>
            <person name="Ng C.H."/>
            <person name="Ang C.C."/>
            <person name="Tnah L.H."/>
            <person name="Lee C.T."/>
            <person name="Nishiyama T."/>
            <person name="Sese J."/>
            <person name="O'Brien M.J."/>
            <person name="Copetti D."/>
            <person name="Mohd Noor M.I."/>
            <person name="Ong R.C."/>
            <person name="Putra M."/>
            <person name="Sireger I.Z."/>
            <person name="Indrioko S."/>
            <person name="Kosugi Y."/>
            <person name="Izuno A."/>
            <person name="Isagi Y."/>
            <person name="Lee S.L."/>
            <person name="Shimizu K.K."/>
        </authorList>
    </citation>
    <scope>NUCLEOTIDE SEQUENCE [LARGE SCALE GENOMIC DNA]</scope>
    <source>
        <strain evidence="2">214</strain>
    </source>
</reference>
<dbReference type="EMBL" id="BPVZ01000107">
    <property type="protein sequence ID" value="GKV34850.1"/>
    <property type="molecule type" value="Genomic_DNA"/>
</dbReference>
<dbReference type="Proteomes" id="UP001054252">
    <property type="component" value="Unassembled WGS sequence"/>
</dbReference>